<accession>A0A914GP98</accession>
<reference evidence="2" key="1">
    <citation type="submission" date="2022-11" db="UniProtKB">
        <authorList>
            <consortium name="WormBaseParasite"/>
        </authorList>
    </citation>
    <scope>IDENTIFICATION</scope>
</reference>
<protein>
    <submittedName>
        <fullName evidence="2">MULE transposase domain-containing protein</fullName>
    </submittedName>
</protein>
<proteinExistence type="predicted"/>
<dbReference type="Proteomes" id="UP000887572">
    <property type="component" value="Unplaced"/>
</dbReference>
<evidence type="ECO:0000313" key="1">
    <source>
        <dbReference type="Proteomes" id="UP000887572"/>
    </source>
</evidence>
<organism evidence="1 2">
    <name type="scientific">Globodera rostochiensis</name>
    <name type="common">Golden nematode worm</name>
    <name type="synonym">Heterodera rostochiensis</name>
    <dbReference type="NCBI Taxonomy" id="31243"/>
    <lineage>
        <taxon>Eukaryota</taxon>
        <taxon>Metazoa</taxon>
        <taxon>Ecdysozoa</taxon>
        <taxon>Nematoda</taxon>
        <taxon>Chromadorea</taxon>
        <taxon>Rhabditida</taxon>
        <taxon>Tylenchina</taxon>
        <taxon>Tylenchomorpha</taxon>
        <taxon>Tylenchoidea</taxon>
        <taxon>Heteroderidae</taxon>
        <taxon>Heteroderinae</taxon>
        <taxon>Globodera</taxon>
    </lineage>
</organism>
<evidence type="ECO:0000313" key="2">
    <source>
        <dbReference type="WBParaSite" id="Gr19_v10_g10161.t1"/>
    </source>
</evidence>
<name>A0A914GP98_GLORO</name>
<dbReference type="WBParaSite" id="Gr19_v10_g10161.t1">
    <property type="protein sequence ID" value="Gr19_v10_g10161.t1"/>
    <property type="gene ID" value="Gr19_v10_g10161"/>
</dbReference>
<dbReference type="AlphaFoldDB" id="A0A914GP98"/>
<keyword evidence="1" id="KW-1185">Reference proteome</keyword>
<sequence length="329" mass="38496">MRIFNAPMRIFKTGQLRLANCVWANCVWPTASRGQLRLSQLRLSQLRLSQLRLGQLRLSTKRSHYERMFDLLQQCWPMFKPHAAAIDFEQAMVGALKAKHPQCDVNFCLFHLVRNMKKRVAEQGLTHLYNTDAAFSQCARSLAFLPVADLNPALAALEDFLPENLNGVLDWFVINYIGRLRQNNTRARPSFQPEQWSVHQRTLDGTDRTNNYAESYHRTLQHAFGHSHPKIWTFIDKLREQQKMVDVNMEHFIAGNAPPPKAKKFRDADRRILSILQRYIDAKAALPQLQDDHHWPRRSWLRRSWLRRSWPRDAVGQTQLAQTQLARRS</sequence>